<dbReference type="Proteomes" id="UP000571128">
    <property type="component" value="Unassembled WGS sequence"/>
</dbReference>
<evidence type="ECO:0000256" key="1">
    <source>
        <dbReference type="ARBA" id="ARBA00000073"/>
    </source>
</evidence>
<dbReference type="SUPFAM" id="SSF55120">
    <property type="entry name" value="Pseudouridine synthase"/>
    <property type="match status" value="1"/>
</dbReference>
<dbReference type="GO" id="GO:0003723">
    <property type="term" value="F:RNA binding"/>
    <property type="evidence" value="ECO:0007669"/>
    <property type="project" value="InterPro"/>
</dbReference>
<protein>
    <recommendedName>
        <fullName evidence="4">Pseudouridine synthase</fullName>
        <ecNumber evidence="4">5.4.99.-</ecNumber>
    </recommendedName>
</protein>
<dbReference type="InterPro" id="IPR006145">
    <property type="entry name" value="PsdUridine_synth_RsuA/RluA"/>
</dbReference>
<comment type="function">
    <text evidence="4">Responsible for synthesis of pseudouridine from uracil.</text>
</comment>
<proteinExistence type="inferred from homology"/>
<evidence type="ECO:0000259" key="5">
    <source>
        <dbReference type="Pfam" id="PF00849"/>
    </source>
</evidence>
<dbReference type="GO" id="GO:0140098">
    <property type="term" value="F:catalytic activity, acting on RNA"/>
    <property type="evidence" value="ECO:0007669"/>
    <property type="project" value="UniProtKB-ARBA"/>
</dbReference>
<evidence type="ECO:0000313" key="7">
    <source>
        <dbReference type="Proteomes" id="UP000571128"/>
    </source>
</evidence>
<dbReference type="GO" id="GO:0000455">
    <property type="term" value="P:enzyme-directed rRNA pseudouridine synthesis"/>
    <property type="evidence" value="ECO:0007669"/>
    <property type="project" value="TreeGrafter"/>
</dbReference>
<gene>
    <name evidence="6" type="ORF">HB844_02400</name>
</gene>
<evidence type="ECO:0000256" key="4">
    <source>
        <dbReference type="RuleBase" id="RU362028"/>
    </source>
</evidence>
<name>A0A841YBT1_9LIST</name>
<accession>A0A841YBT1</accession>
<comment type="caution">
    <text evidence="6">The sequence shown here is derived from an EMBL/GenBank/DDBJ whole genome shotgun (WGS) entry which is preliminary data.</text>
</comment>
<evidence type="ECO:0000313" key="6">
    <source>
        <dbReference type="EMBL" id="MBC1397714.1"/>
    </source>
</evidence>
<dbReference type="GO" id="GO:0009982">
    <property type="term" value="F:pseudouridine synthase activity"/>
    <property type="evidence" value="ECO:0007669"/>
    <property type="project" value="InterPro"/>
</dbReference>
<dbReference type="CDD" id="cd02869">
    <property type="entry name" value="PseudoU_synth_RluA_like"/>
    <property type="match status" value="1"/>
</dbReference>
<sequence>MQIQILPTWDGLTLSQILKDLFHIGKKARHEMRMAREVLRDGQPIDFEKPLSSGDILTFSLHDNPITATKAPLDVRFEDQHLLIVNKPVGVKTHPNDPTETNTLANFVQFHLNQSESGTAMPVHRLDQTTSGLILFAKHSLSLAALSDKLMKRQIKREYLAILDGVLEGDRTINQPIGNDRHHSGRKRVSPNGQLAETHIHVLEKDKAASVTLVRCKLTTGRTHQIRVHTSSIGHPIIGDTLYGGQERTKRVMLHAERLYLSHPFTEKNMTIEVAPGADWQSNKKSFTTL</sequence>
<dbReference type="InterPro" id="IPR020103">
    <property type="entry name" value="PsdUridine_synth_cat_dom_sf"/>
</dbReference>
<comment type="similarity">
    <text evidence="2 4">Belongs to the pseudouridine synthase RluA family.</text>
</comment>
<dbReference type="InterPro" id="IPR006225">
    <property type="entry name" value="PsdUridine_synth_RluC/D"/>
</dbReference>
<dbReference type="EC" id="5.4.99.-" evidence="4"/>
<feature type="active site" evidence="3">
    <location>
        <position position="127"/>
    </location>
</feature>
<dbReference type="Gene3D" id="3.30.2350.10">
    <property type="entry name" value="Pseudouridine synthase"/>
    <property type="match status" value="1"/>
</dbReference>
<dbReference type="PROSITE" id="PS01129">
    <property type="entry name" value="PSI_RLU"/>
    <property type="match status" value="1"/>
</dbReference>
<evidence type="ECO:0000256" key="3">
    <source>
        <dbReference type="PIRSR" id="PIRSR606225-1"/>
    </source>
</evidence>
<evidence type="ECO:0000256" key="2">
    <source>
        <dbReference type="ARBA" id="ARBA00010876"/>
    </source>
</evidence>
<dbReference type="Pfam" id="PF00849">
    <property type="entry name" value="PseudoU_synth_2"/>
    <property type="match status" value="1"/>
</dbReference>
<keyword evidence="4" id="KW-0413">Isomerase</keyword>
<dbReference type="NCBIfam" id="TIGR00005">
    <property type="entry name" value="rluA_subfam"/>
    <property type="match status" value="1"/>
</dbReference>
<dbReference type="InterPro" id="IPR050188">
    <property type="entry name" value="RluA_PseudoU_synthase"/>
</dbReference>
<organism evidence="6 7">
    <name type="scientific">Listeria fleischmannii</name>
    <dbReference type="NCBI Taxonomy" id="1069827"/>
    <lineage>
        <taxon>Bacteria</taxon>
        <taxon>Bacillati</taxon>
        <taxon>Bacillota</taxon>
        <taxon>Bacilli</taxon>
        <taxon>Bacillales</taxon>
        <taxon>Listeriaceae</taxon>
        <taxon>Listeria</taxon>
    </lineage>
</organism>
<reference evidence="6 7" key="1">
    <citation type="submission" date="2020-03" db="EMBL/GenBank/DDBJ databases">
        <title>Soil Listeria distribution.</title>
        <authorList>
            <person name="Liao J."/>
            <person name="Wiedmann M."/>
        </authorList>
    </citation>
    <scope>NUCLEOTIDE SEQUENCE [LARGE SCALE GENOMIC DNA]</scope>
    <source>
        <strain evidence="6 7">FSL L7-1645</strain>
    </source>
</reference>
<dbReference type="RefSeq" id="WP_007548554.1">
    <property type="nucleotide sequence ID" value="NZ_JAARPY010000002.1"/>
</dbReference>
<dbReference type="AlphaFoldDB" id="A0A841YBT1"/>
<dbReference type="PANTHER" id="PTHR21600">
    <property type="entry name" value="MITOCHONDRIAL RNA PSEUDOURIDINE SYNTHASE"/>
    <property type="match status" value="1"/>
</dbReference>
<dbReference type="InterPro" id="IPR006224">
    <property type="entry name" value="PsdUridine_synth_RluA-like_CS"/>
</dbReference>
<dbReference type="EMBL" id="JAARPY010000002">
    <property type="protein sequence ID" value="MBC1397714.1"/>
    <property type="molecule type" value="Genomic_DNA"/>
</dbReference>
<dbReference type="PANTHER" id="PTHR21600:SF87">
    <property type="entry name" value="RNA PSEUDOURIDYLATE SYNTHASE DOMAIN-CONTAINING PROTEIN 1"/>
    <property type="match status" value="1"/>
</dbReference>
<comment type="catalytic activity">
    <reaction evidence="1 4">
        <text>a uridine in RNA = a pseudouridine in RNA</text>
        <dbReference type="Rhea" id="RHEA:48348"/>
        <dbReference type="Rhea" id="RHEA-COMP:12068"/>
        <dbReference type="Rhea" id="RHEA-COMP:12069"/>
        <dbReference type="ChEBI" id="CHEBI:65314"/>
        <dbReference type="ChEBI" id="CHEBI:65315"/>
    </reaction>
</comment>
<feature type="domain" description="Pseudouridine synthase RsuA/RluA-like" evidence="5">
    <location>
        <begin position="81"/>
        <end position="231"/>
    </location>
</feature>